<name>A0AAE0ZU87_9GAST</name>
<protein>
    <recommendedName>
        <fullName evidence="7">Sorbitol dehydrogenase</fullName>
    </recommendedName>
    <alternativeName>
        <fullName evidence="8">Polyol dehydrogenase</fullName>
    </alternativeName>
</protein>
<accession>A0AAE0ZU87</accession>
<dbReference type="Gene3D" id="3.40.50.720">
    <property type="entry name" value="NAD(P)-binding Rossmann-like Domain"/>
    <property type="match status" value="1"/>
</dbReference>
<evidence type="ECO:0000259" key="11">
    <source>
        <dbReference type="Pfam" id="PF08240"/>
    </source>
</evidence>
<gene>
    <name evidence="12" type="ORF">RRG08_048256</name>
</gene>
<feature type="domain" description="Alcohol dehydrogenase-like N-terminal" evidence="11">
    <location>
        <begin position="131"/>
        <end position="242"/>
    </location>
</feature>
<dbReference type="EMBL" id="JAWDGP010003357">
    <property type="protein sequence ID" value="KAK3775046.1"/>
    <property type="molecule type" value="Genomic_DNA"/>
</dbReference>
<keyword evidence="3 9" id="KW-0479">Metal-binding</keyword>
<dbReference type="InterPro" id="IPR011032">
    <property type="entry name" value="GroES-like_sf"/>
</dbReference>
<evidence type="ECO:0000313" key="12">
    <source>
        <dbReference type="EMBL" id="KAK3775046.1"/>
    </source>
</evidence>
<evidence type="ECO:0000313" key="13">
    <source>
        <dbReference type="Proteomes" id="UP001283361"/>
    </source>
</evidence>
<dbReference type="InterPro" id="IPR013149">
    <property type="entry name" value="ADH-like_C"/>
</dbReference>
<evidence type="ECO:0000256" key="8">
    <source>
        <dbReference type="ARBA" id="ARBA00032485"/>
    </source>
</evidence>
<evidence type="ECO:0000256" key="6">
    <source>
        <dbReference type="ARBA" id="ARBA00023027"/>
    </source>
</evidence>
<reference evidence="12" key="1">
    <citation type="journal article" date="2023" name="G3 (Bethesda)">
        <title>A reference genome for the long-term kleptoplast-retaining sea slug Elysia crispata morphotype clarki.</title>
        <authorList>
            <person name="Eastman K.E."/>
            <person name="Pendleton A.L."/>
            <person name="Shaikh M.A."/>
            <person name="Suttiyut T."/>
            <person name="Ogas R."/>
            <person name="Tomko P."/>
            <person name="Gavelis G."/>
            <person name="Widhalm J.R."/>
            <person name="Wisecaver J.H."/>
        </authorList>
    </citation>
    <scope>NUCLEOTIDE SEQUENCE</scope>
    <source>
        <strain evidence="12">ECLA1</strain>
    </source>
</reference>
<evidence type="ECO:0000256" key="9">
    <source>
        <dbReference type="RuleBase" id="RU361277"/>
    </source>
</evidence>
<dbReference type="GO" id="GO:0008270">
    <property type="term" value="F:zinc ion binding"/>
    <property type="evidence" value="ECO:0007669"/>
    <property type="project" value="InterPro"/>
</dbReference>
<feature type="domain" description="Alcohol dehydrogenase-like C-terminal" evidence="10">
    <location>
        <begin position="280"/>
        <end position="409"/>
    </location>
</feature>
<evidence type="ECO:0000256" key="1">
    <source>
        <dbReference type="ARBA" id="ARBA00001947"/>
    </source>
</evidence>
<comment type="caution">
    <text evidence="12">The sequence shown here is derived from an EMBL/GenBank/DDBJ whole genome shotgun (WGS) entry which is preliminary data.</text>
</comment>
<evidence type="ECO:0000259" key="10">
    <source>
        <dbReference type="Pfam" id="PF00107"/>
    </source>
</evidence>
<evidence type="ECO:0000256" key="4">
    <source>
        <dbReference type="ARBA" id="ARBA00022833"/>
    </source>
</evidence>
<evidence type="ECO:0000256" key="7">
    <source>
        <dbReference type="ARBA" id="ARBA00026132"/>
    </source>
</evidence>
<keyword evidence="13" id="KW-1185">Reference proteome</keyword>
<sequence length="457" mass="50242">MILWFSLKLDKHHKEVSMINARTIKKIYGNSLVGNTPYSDIMLVRRKDESKPIGLTDYKSTTDMAVARKRQRAASYYNLVSRDRSVTVSDSAEMADTNLSLVLHGTNDLRLEERPIPESGPEGIFRFSLSEVQISIRSVGLCGSDVSYWQKGRIGSLVVTKHMVLGHEPSGVVTKLGSRVNNLMVGDRVAVEPNRPCGTCYYCKRGRYNICADLHYLATPPQDGCITRYFCHPARFVYWLPDNLSFDEGALAQPLALGFYGCERGGLKVGHYLLVTGAGPMGMSTVLAAKASGACKICVTDIIESRLDFIRKIGADVTVLAPEDEDPEVTAKRIVELMEKEPDVSIECSGSESGINTAVHSTRPTGTVVQVGIGRISTQIPLTMGTLRELNIVGSSRFANNYETVLEAISIGRVNVKQLVTHRFPLEESLKAYTATLNREGVKVIVDCSRQENGKST</sequence>
<dbReference type="GO" id="GO:0006062">
    <property type="term" value="P:sorbitol catabolic process"/>
    <property type="evidence" value="ECO:0007669"/>
    <property type="project" value="TreeGrafter"/>
</dbReference>
<organism evidence="12 13">
    <name type="scientific">Elysia crispata</name>
    <name type="common">lettuce slug</name>
    <dbReference type="NCBI Taxonomy" id="231223"/>
    <lineage>
        <taxon>Eukaryota</taxon>
        <taxon>Metazoa</taxon>
        <taxon>Spiralia</taxon>
        <taxon>Lophotrochozoa</taxon>
        <taxon>Mollusca</taxon>
        <taxon>Gastropoda</taxon>
        <taxon>Heterobranchia</taxon>
        <taxon>Euthyneura</taxon>
        <taxon>Panpulmonata</taxon>
        <taxon>Sacoglossa</taxon>
        <taxon>Placobranchoidea</taxon>
        <taxon>Plakobranchidae</taxon>
        <taxon>Elysia</taxon>
    </lineage>
</organism>
<dbReference type="PANTHER" id="PTHR43161">
    <property type="entry name" value="SORBITOL DEHYDROGENASE"/>
    <property type="match status" value="1"/>
</dbReference>
<comment type="similarity">
    <text evidence="2 9">Belongs to the zinc-containing alcohol dehydrogenase family.</text>
</comment>
<dbReference type="InterPro" id="IPR013154">
    <property type="entry name" value="ADH-like_N"/>
</dbReference>
<dbReference type="GO" id="GO:0003939">
    <property type="term" value="F:L-iditol 2-dehydrogenase (NAD+) activity"/>
    <property type="evidence" value="ECO:0007669"/>
    <property type="project" value="TreeGrafter"/>
</dbReference>
<dbReference type="Pfam" id="PF00107">
    <property type="entry name" value="ADH_zinc_N"/>
    <property type="match status" value="1"/>
</dbReference>
<dbReference type="Proteomes" id="UP001283361">
    <property type="component" value="Unassembled WGS sequence"/>
</dbReference>
<dbReference type="InterPro" id="IPR036291">
    <property type="entry name" value="NAD(P)-bd_dom_sf"/>
</dbReference>
<dbReference type="AlphaFoldDB" id="A0AAE0ZU87"/>
<evidence type="ECO:0000256" key="2">
    <source>
        <dbReference type="ARBA" id="ARBA00008072"/>
    </source>
</evidence>
<dbReference type="CDD" id="cd05285">
    <property type="entry name" value="sorbitol_DH"/>
    <property type="match status" value="1"/>
</dbReference>
<dbReference type="Pfam" id="PF08240">
    <property type="entry name" value="ADH_N"/>
    <property type="match status" value="1"/>
</dbReference>
<dbReference type="SUPFAM" id="SSF51735">
    <property type="entry name" value="NAD(P)-binding Rossmann-fold domains"/>
    <property type="match status" value="1"/>
</dbReference>
<evidence type="ECO:0000256" key="5">
    <source>
        <dbReference type="ARBA" id="ARBA00023002"/>
    </source>
</evidence>
<keyword evidence="4 9" id="KW-0862">Zinc</keyword>
<comment type="cofactor">
    <cofactor evidence="1 9">
        <name>Zn(2+)</name>
        <dbReference type="ChEBI" id="CHEBI:29105"/>
    </cofactor>
</comment>
<keyword evidence="6" id="KW-0520">NAD</keyword>
<dbReference type="FunFam" id="3.40.50.720:FF:000068">
    <property type="entry name" value="Sorbitol dehydrogenase"/>
    <property type="match status" value="1"/>
</dbReference>
<dbReference type="SUPFAM" id="SSF50129">
    <property type="entry name" value="GroES-like"/>
    <property type="match status" value="1"/>
</dbReference>
<proteinExistence type="inferred from homology"/>
<dbReference type="Gene3D" id="3.90.180.10">
    <property type="entry name" value="Medium-chain alcohol dehydrogenases, catalytic domain"/>
    <property type="match status" value="1"/>
</dbReference>
<dbReference type="InterPro" id="IPR045306">
    <property type="entry name" value="SDH-like"/>
</dbReference>
<keyword evidence="5" id="KW-0560">Oxidoreductase</keyword>
<dbReference type="PROSITE" id="PS00059">
    <property type="entry name" value="ADH_ZINC"/>
    <property type="match status" value="1"/>
</dbReference>
<dbReference type="PANTHER" id="PTHR43161:SF9">
    <property type="entry name" value="SORBITOL DEHYDROGENASE"/>
    <property type="match status" value="1"/>
</dbReference>
<dbReference type="InterPro" id="IPR002328">
    <property type="entry name" value="ADH_Zn_CS"/>
</dbReference>
<evidence type="ECO:0000256" key="3">
    <source>
        <dbReference type="ARBA" id="ARBA00022723"/>
    </source>
</evidence>